<feature type="domain" description="Polymerase nucleotidyl transferase" evidence="1">
    <location>
        <begin position="54"/>
        <end position="98"/>
    </location>
</feature>
<dbReference type="GO" id="GO:0016779">
    <property type="term" value="F:nucleotidyltransferase activity"/>
    <property type="evidence" value="ECO:0007669"/>
    <property type="project" value="InterPro"/>
</dbReference>
<keyword evidence="3" id="KW-1185">Reference proteome</keyword>
<dbReference type="SUPFAM" id="SSF81301">
    <property type="entry name" value="Nucleotidyltransferase"/>
    <property type="match status" value="1"/>
</dbReference>
<dbReference type="InterPro" id="IPR043519">
    <property type="entry name" value="NT_sf"/>
</dbReference>
<name>A0A150WLC7_BDEBC</name>
<dbReference type="InterPro" id="IPR002934">
    <property type="entry name" value="Polymerase_NTP_transf_dom"/>
</dbReference>
<dbReference type="Gene3D" id="3.30.460.10">
    <property type="entry name" value="Beta Polymerase, domain 2"/>
    <property type="match status" value="1"/>
</dbReference>
<evidence type="ECO:0000259" key="1">
    <source>
        <dbReference type="Pfam" id="PF01909"/>
    </source>
</evidence>
<dbReference type="Pfam" id="PF01909">
    <property type="entry name" value="NTP_transf_2"/>
    <property type="match status" value="1"/>
</dbReference>
<dbReference type="SUPFAM" id="SSF47598">
    <property type="entry name" value="Ribbon-helix-helix"/>
    <property type="match status" value="1"/>
</dbReference>
<dbReference type="InterPro" id="IPR013321">
    <property type="entry name" value="Arc_rbn_hlx_hlx"/>
</dbReference>
<gene>
    <name evidence="2" type="ORF">AZI86_10875</name>
</gene>
<dbReference type="InterPro" id="IPR010985">
    <property type="entry name" value="Ribbon_hlx_hlx"/>
</dbReference>
<proteinExistence type="predicted"/>
<dbReference type="GO" id="GO:0006355">
    <property type="term" value="P:regulation of DNA-templated transcription"/>
    <property type="evidence" value="ECO:0007669"/>
    <property type="project" value="InterPro"/>
</dbReference>
<dbReference type="RefSeq" id="WP_061835217.1">
    <property type="nucleotide sequence ID" value="NZ_LUKE01000002.1"/>
</dbReference>
<evidence type="ECO:0000313" key="3">
    <source>
        <dbReference type="Proteomes" id="UP000075320"/>
    </source>
</evidence>
<dbReference type="Pfam" id="PF05534">
    <property type="entry name" value="HicB"/>
    <property type="match status" value="1"/>
</dbReference>
<accession>A0A150WLC7</accession>
<protein>
    <recommendedName>
        <fullName evidence="1">Polymerase nucleotidyl transferase domain-containing protein</fullName>
    </recommendedName>
</protein>
<dbReference type="InterPro" id="IPR008651">
    <property type="entry name" value="Uncharacterised_HicB"/>
</dbReference>
<comment type="caution">
    <text evidence="2">The sequence shown here is derived from an EMBL/GenBank/DDBJ whole genome shotgun (WGS) entry which is preliminary data.</text>
</comment>
<organism evidence="2 3">
    <name type="scientific">Bdellovibrio bacteriovorus</name>
    <dbReference type="NCBI Taxonomy" id="959"/>
    <lineage>
        <taxon>Bacteria</taxon>
        <taxon>Pseudomonadati</taxon>
        <taxon>Bdellovibrionota</taxon>
        <taxon>Bdellovibrionia</taxon>
        <taxon>Bdellovibrionales</taxon>
        <taxon>Pseudobdellovibrionaceae</taxon>
        <taxon>Bdellovibrio</taxon>
    </lineage>
</organism>
<dbReference type="Gene3D" id="1.10.1220.10">
    <property type="entry name" value="Met repressor-like"/>
    <property type="match status" value="1"/>
</dbReference>
<dbReference type="OrthoDB" id="559450at2"/>
<dbReference type="Proteomes" id="UP000075320">
    <property type="component" value="Unassembled WGS sequence"/>
</dbReference>
<dbReference type="EMBL" id="LUKE01000002">
    <property type="protein sequence ID" value="KYG64706.1"/>
    <property type="molecule type" value="Genomic_DNA"/>
</dbReference>
<reference evidence="2 3" key="1">
    <citation type="submission" date="2016-03" db="EMBL/GenBank/DDBJ databases">
        <authorList>
            <person name="Ploux O."/>
        </authorList>
    </citation>
    <scope>NUCLEOTIDE SEQUENCE [LARGE SCALE GENOMIC DNA]</scope>
    <source>
        <strain evidence="2 3">R0</strain>
    </source>
</reference>
<dbReference type="CDD" id="cd05403">
    <property type="entry name" value="NT_KNTase_like"/>
    <property type="match status" value="1"/>
</dbReference>
<sequence>MVSGKFVLRLEPGLHQALKEEASRNGESLNQLCNRKLKSFKALDLDLPLEEIIKVFSPQGVVLFGSQVRGQATEKSDIDILVVLGPQVKMDREFYRRWDQLGVGEKYSPQFVALPKPGEPVGSLWLENAIEGEILYDLNGNVKKVFRDIRGDIAKGLYIKKMSHGQGYWIRQGENAK</sequence>
<dbReference type="AlphaFoldDB" id="A0A150WLC7"/>
<evidence type="ECO:0000313" key="2">
    <source>
        <dbReference type="EMBL" id="KYG64706.1"/>
    </source>
</evidence>